<protein>
    <submittedName>
        <fullName evidence="2">Uncharacterized protein</fullName>
    </submittedName>
</protein>
<feature type="region of interest" description="Disordered" evidence="1">
    <location>
        <begin position="57"/>
        <end position="77"/>
    </location>
</feature>
<sequence length="200" mass="22154">MGEGRLGRDWDMLARRNASRIGKLAAHRGASVGRSSITYDLDMHCALALDRQQRRMGEAVSRDRMRDGATGTRHEQETDVKNAPSMCMCVRVCVCACWNQGRRHRRPRLQHCTPSRLEQAVGGSAQRNSKSACSRETDATYRVLVASLASLLPLPRFLQAAAVLQILGYSAGRGSERCSAGEDEGRRESMCRCCKQENAI</sequence>
<dbReference type="AlphaFoldDB" id="A0A6A6AKD1"/>
<dbReference type="Proteomes" id="UP000799771">
    <property type="component" value="Unassembled WGS sequence"/>
</dbReference>
<accession>A0A6A6AKD1</accession>
<dbReference type="EMBL" id="ML977502">
    <property type="protein sequence ID" value="KAF2131555.1"/>
    <property type="molecule type" value="Genomic_DNA"/>
</dbReference>
<keyword evidence="3" id="KW-1185">Reference proteome</keyword>
<evidence type="ECO:0000313" key="2">
    <source>
        <dbReference type="EMBL" id="KAF2131555.1"/>
    </source>
</evidence>
<dbReference type="GeneID" id="54411779"/>
<name>A0A6A6AKD1_9PLEO</name>
<reference evidence="2" key="1">
    <citation type="journal article" date="2020" name="Stud. Mycol.">
        <title>101 Dothideomycetes genomes: a test case for predicting lifestyles and emergence of pathogens.</title>
        <authorList>
            <person name="Haridas S."/>
            <person name="Albert R."/>
            <person name="Binder M."/>
            <person name="Bloem J."/>
            <person name="Labutti K."/>
            <person name="Salamov A."/>
            <person name="Andreopoulos B."/>
            <person name="Baker S."/>
            <person name="Barry K."/>
            <person name="Bills G."/>
            <person name="Bluhm B."/>
            <person name="Cannon C."/>
            <person name="Castanera R."/>
            <person name="Culley D."/>
            <person name="Daum C."/>
            <person name="Ezra D."/>
            <person name="Gonzalez J."/>
            <person name="Henrissat B."/>
            <person name="Kuo A."/>
            <person name="Liang C."/>
            <person name="Lipzen A."/>
            <person name="Lutzoni F."/>
            <person name="Magnuson J."/>
            <person name="Mondo S."/>
            <person name="Nolan M."/>
            <person name="Ohm R."/>
            <person name="Pangilinan J."/>
            <person name="Park H.-J."/>
            <person name="Ramirez L."/>
            <person name="Alfaro M."/>
            <person name="Sun H."/>
            <person name="Tritt A."/>
            <person name="Yoshinaga Y."/>
            <person name="Zwiers L.-H."/>
            <person name="Turgeon B."/>
            <person name="Goodwin S."/>
            <person name="Spatafora J."/>
            <person name="Crous P."/>
            <person name="Grigoriev I."/>
        </authorList>
    </citation>
    <scope>NUCLEOTIDE SEQUENCE</scope>
    <source>
        <strain evidence="2">CBS 119687</strain>
    </source>
</reference>
<gene>
    <name evidence="2" type="ORF">P153DRAFT_394875</name>
</gene>
<evidence type="ECO:0000256" key="1">
    <source>
        <dbReference type="SAM" id="MobiDB-lite"/>
    </source>
</evidence>
<dbReference type="RefSeq" id="XP_033525942.1">
    <property type="nucleotide sequence ID" value="XM_033671347.1"/>
</dbReference>
<evidence type="ECO:0000313" key="3">
    <source>
        <dbReference type="Proteomes" id="UP000799771"/>
    </source>
</evidence>
<proteinExistence type="predicted"/>
<organism evidence="2 3">
    <name type="scientific">Dothidotthia symphoricarpi CBS 119687</name>
    <dbReference type="NCBI Taxonomy" id="1392245"/>
    <lineage>
        <taxon>Eukaryota</taxon>
        <taxon>Fungi</taxon>
        <taxon>Dikarya</taxon>
        <taxon>Ascomycota</taxon>
        <taxon>Pezizomycotina</taxon>
        <taxon>Dothideomycetes</taxon>
        <taxon>Pleosporomycetidae</taxon>
        <taxon>Pleosporales</taxon>
        <taxon>Dothidotthiaceae</taxon>
        <taxon>Dothidotthia</taxon>
    </lineage>
</organism>